<evidence type="ECO:0000313" key="1">
    <source>
        <dbReference type="EMBL" id="TFK72468.1"/>
    </source>
</evidence>
<proteinExistence type="predicted"/>
<gene>
    <name evidence="1" type="ORF">BDN72DRAFT_836246</name>
</gene>
<evidence type="ECO:0000313" key="2">
    <source>
        <dbReference type="Proteomes" id="UP000308600"/>
    </source>
</evidence>
<reference evidence="1 2" key="1">
    <citation type="journal article" date="2019" name="Nat. Ecol. Evol.">
        <title>Megaphylogeny resolves global patterns of mushroom evolution.</title>
        <authorList>
            <person name="Varga T."/>
            <person name="Krizsan K."/>
            <person name="Foldi C."/>
            <person name="Dima B."/>
            <person name="Sanchez-Garcia M."/>
            <person name="Sanchez-Ramirez S."/>
            <person name="Szollosi G.J."/>
            <person name="Szarkandi J.G."/>
            <person name="Papp V."/>
            <person name="Albert L."/>
            <person name="Andreopoulos W."/>
            <person name="Angelini C."/>
            <person name="Antonin V."/>
            <person name="Barry K.W."/>
            <person name="Bougher N.L."/>
            <person name="Buchanan P."/>
            <person name="Buyck B."/>
            <person name="Bense V."/>
            <person name="Catcheside P."/>
            <person name="Chovatia M."/>
            <person name="Cooper J."/>
            <person name="Damon W."/>
            <person name="Desjardin D."/>
            <person name="Finy P."/>
            <person name="Geml J."/>
            <person name="Haridas S."/>
            <person name="Hughes K."/>
            <person name="Justo A."/>
            <person name="Karasinski D."/>
            <person name="Kautmanova I."/>
            <person name="Kiss B."/>
            <person name="Kocsube S."/>
            <person name="Kotiranta H."/>
            <person name="LaButti K.M."/>
            <person name="Lechner B.E."/>
            <person name="Liimatainen K."/>
            <person name="Lipzen A."/>
            <person name="Lukacs Z."/>
            <person name="Mihaltcheva S."/>
            <person name="Morgado L.N."/>
            <person name="Niskanen T."/>
            <person name="Noordeloos M.E."/>
            <person name="Ohm R.A."/>
            <person name="Ortiz-Santana B."/>
            <person name="Ovrebo C."/>
            <person name="Racz N."/>
            <person name="Riley R."/>
            <person name="Savchenko A."/>
            <person name="Shiryaev A."/>
            <person name="Soop K."/>
            <person name="Spirin V."/>
            <person name="Szebenyi C."/>
            <person name="Tomsovsky M."/>
            <person name="Tulloss R.E."/>
            <person name="Uehling J."/>
            <person name="Grigoriev I.V."/>
            <person name="Vagvolgyi C."/>
            <person name="Papp T."/>
            <person name="Martin F.M."/>
            <person name="Miettinen O."/>
            <person name="Hibbett D.S."/>
            <person name="Nagy L.G."/>
        </authorList>
    </citation>
    <scope>NUCLEOTIDE SEQUENCE [LARGE SCALE GENOMIC DNA]</scope>
    <source>
        <strain evidence="1 2">NL-1719</strain>
    </source>
</reference>
<dbReference type="Proteomes" id="UP000308600">
    <property type="component" value="Unassembled WGS sequence"/>
</dbReference>
<keyword evidence="2" id="KW-1185">Reference proteome</keyword>
<protein>
    <submittedName>
        <fullName evidence="1">Uncharacterized protein</fullName>
    </submittedName>
</protein>
<name>A0ACD3B382_9AGAR</name>
<dbReference type="EMBL" id="ML208285">
    <property type="protein sequence ID" value="TFK72468.1"/>
    <property type="molecule type" value="Genomic_DNA"/>
</dbReference>
<accession>A0ACD3B382</accession>
<sequence>MVQPNSFEISHVFGRSLKGFTLLPCSVKAILERIQLFCAAGLIASSLSGRASMPGLCHPKFIDKVFRVDYRPRTRSTLTGTPSTCNANTMSRLICPQLVQGGVSNTMTLTTFQVLPGCPFVIVALIPSMRTPSKGPGYAKTWASWPWVCFAELPKWEKPSPR</sequence>
<organism evidence="1 2">
    <name type="scientific">Pluteus cervinus</name>
    <dbReference type="NCBI Taxonomy" id="181527"/>
    <lineage>
        <taxon>Eukaryota</taxon>
        <taxon>Fungi</taxon>
        <taxon>Dikarya</taxon>
        <taxon>Basidiomycota</taxon>
        <taxon>Agaricomycotina</taxon>
        <taxon>Agaricomycetes</taxon>
        <taxon>Agaricomycetidae</taxon>
        <taxon>Agaricales</taxon>
        <taxon>Pluteineae</taxon>
        <taxon>Pluteaceae</taxon>
        <taxon>Pluteus</taxon>
    </lineage>
</organism>